<name>W5LPD5_ASTMX</name>
<feature type="region of interest" description="Disordered" evidence="1">
    <location>
        <begin position="448"/>
        <end position="472"/>
    </location>
</feature>
<feature type="domain" description="Smoothelin" evidence="2">
    <location>
        <begin position="71"/>
        <end position="94"/>
    </location>
</feature>
<feature type="compositionally biased region" description="Polar residues" evidence="1">
    <location>
        <begin position="357"/>
        <end position="369"/>
    </location>
</feature>
<evidence type="ECO:0000313" key="4">
    <source>
        <dbReference type="Proteomes" id="UP000018467"/>
    </source>
</evidence>
<evidence type="ECO:0000256" key="1">
    <source>
        <dbReference type="SAM" id="MobiDB-lite"/>
    </source>
</evidence>
<dbReference type="Pfam" id="PF12510">
    <property type="entry name" value="Smoothelin"/>
    <property type="match status" value="2"/>
</dbReference>
<feature type="compositionally biased region" description="Basic and acidic residues" evidence="1">
    <location>
        <begin position="56"/>
        <end position="67"/>
    </location>
</feature>
<protein>
    <recommendedName>
        <fullName evidence="2">Smoothelin domain-containing protein</fullName>
    </recommendedName>
</protein>
<feature type="compositionally biased region" description="Polar residues" evidence="1">
    <location>
        <begin position="384"/>
        <end position="400"/>
    </location>
</feature>
<keyword evidence="4" id="KW-1185">Reference proteome</keyword>
<proteinExistence type="predicted"/>
<dbReference type="InterPro" id="IPR022189">
    <property type="entry name" value="SMTN"/>
</dbReference>
<feature type="region of interest" description="Disordered" evidence="1">
    <location>
        <begin position="53"/>
        <end position="72"/>
    </location>
</feature>
<feature type="region of interest" description="Disordered" evidence="1">
    <location>
        <begin position="351"/>
        <end position="370"/>
    </location>
</feature>
<dbReference type="eggNOG" id="KOG4678">
    <property type="taxonomic scope" value="Eukaryota"/>
</dbReference>
<organism evidence="3 4">
    <name type="scientific">Astyanax mexicanus</name>
    <name type="common">Blind cave fish</name>
    <name type="synonym">Astyanax fasciatus mexicanus</name>
    <dbReference type="NCBI Taxonomy" id="7994"/>
    <lineage>
        <taxon>Eukaryota</taxon>
        <taxon>Metazoa</taxon>
        <taxon>Chordata</taxon>
        <taxon>Craniata</taxon>
        <taxon>Vertebrata</taxon>
        <taxon>Euteleostomi</taxon>
        <taxon>Actinopterygii</taxon>
        <taxon>Neopterygii</taxon>
        <taxon>Teleostei</taxon>
        <taxon>Ostariophysi</taxon>
        <taxon>Characiformes</taxon>
        <taxon>Characoidei</taxon>
        <taxon>Acestrorhamphidae</taxon>
        <taxon>Acestrorhamphinae</taxon>
        <taxon>Astyanax</taxon>
    </lineage>
</organism>
<accession>W5LPD5</accession>
<feature type="domain" description="Smoothelin" evidence="2">
    <location>
        <begin position="9"/>
        <end position="41"/>
    </location>
</feature>
<reference evidence="4" key="1">
    <citation type="submission" date="2013-03" db="EMBL/GenBank/DDBJ databases">
        <authorList>
            <person name="Jeffery W."/>
            <person name="Warren W."/>
            <person name="Wilson R.K."/>
        </authorList>
    </citation>
    <scope>NUCLEOTIDE SEQUENCE</scope>
    <source>
        <strain evidence="4">female</strain>
    </source>
</reference>
<dbReference type="GeneTree" id="ENSGT00940000161655"/>
<dbReference type="CDD" id="cd07177">
    <property type="entry name" value="terB_like"/>
    <property type="match status" value="1"/>
</dbReference>
<reference evidence="3" key="4">
    <citation type="submission" date="2025-09" db="UniProtKB">
        <authorList>
            <consortium name="Ensembl"/>
        </authorList>
    </citation>
    <scope>IDENTIFICATION</scope>
</reference>
<dbReference type="Bgee" id="ENSAMXG00000021091">
    <property type="expression patterns" value="Expressed in pharyngeal gill and 14 other cell types or tissues"/>
</dbReference>
<feature type="region of interest" description="Disordered" evidence="1">
    <location>
        <begin position="260"/>
        <end position="282"/>
    </location>
</feature>
<dbReference type="HOGENOM" id="CLU_567352_0_0_1"/>
<reference evidence="3" key="3">
    <citation type="submission" date="2025-08" db="UniProtKB">
        <authorList>
            <consortium name="Ensembl"/>
        </authorList>
    </citation>
    <scope>IDENTIFICATION</scope>
</reference>
<evidence type="ECO:0000313" key="3">
    <source>
        <dbReference type="Ensembl" id="ENSAMXP00000021709.2"/>
    </source>
</evidence>
<feature type="region of interest" description="Disordered" evidence="1">
    <location>
        <begin position="384"/>
        <end position="415"/>
    </location>
</feature>
<evidence type="ECO:0000259" key="2">
    <source>
        <dbReference type="Pfam" id="PF12510"/>
    </source>
</evidence>
<dbReference type="AlphaFoldDB" id="W5LPD5"/>
<sequence>MTDKTYSSLDETSLRNLLDGTVDMVERRLIRTAIRELRRREIEDMEAALTNKRFRRAQENRHEDKRKSAPLRGTTEYEERKLIRAAIRRLRDEEIQGALEKIQLTGRHLEQQPRPQISLDLEETQKEGVDKTEHIETFHSQTQSKDVLRTGSSSDMVLVLDPLVREKVSCPLTLRAERDSGSPSSEVIPSYRTRSDSGESNRSQDASQRRRLDSGASDRSRVCSRSRSESDTSEQSAPASGWAVGVEQGVGASSLNTDMEAEANSHEPSKTVDPCSTTAAGVDAPDGAVNSKKMLNGTSCPPKDSPFQQKVASRSEALYSLKKDAVFTTKTSPSQPINRASSVRDRVRRFAEPAAISSPTKDVQKTTQGGPFYTKTFGTATATSAHSESQDASTSHPSSCLTTTPGGGGNLGKGLPAQSETLYSVQSLGAVGGLHNCSENVRSASYVLEEEQTPEGKAPTRTPDPQGDPESNMKTFLTIEIKDSRTIAPQASASSSSATTSMMPRLITGSSGQRTELTLGLRPTPFKITSSSLLKGPSIKVLWLNWSPTLESLMILHTFSLGFNTIKSL</sequence>
<feature type="compositionally biased region" description="Basic and acidic residues" evidence="1">
    <location>
        <begin position="207"/>
        <end position="230"/>
    </location>
</feature>
<dbReference type="Proteomes" id="UP000018467">
    <property type="component" value="Unassembled WGS sequence"/>
</dbReference>
<feature type="region of interest" description="Disordered" evidence="1">
    <location>
        <begin position="174"/>
        <end position="243"/>
    </location>
</feature>
<dbReference type="InParanoid" id="W5LPD5"/>
<reference evidence="4" key="2">
    <citation type="journal article" date="2014" name="Nat. Commun.">
        <title>The cavefish genome reveals candidate genes for eye loss.</title>
        <authorList>
            <person name="McGaugh S.E."/>
            <person name="Gross J.B."/>
            <person name="Aken B."/>
            <person name="Blin M."/>
            <person name="Borowsky R."/>
            <person name="Chalopin D."/>
            <person name="Hinaux H."/>
            <person name="Jeffery W.R."/>
            <person name="Keene A."/>
            <person name="Ma L."/>
            <person name="Minx P."/>
            <person name="Murphy D."/>
            <person name="O'Quin K.E."/>
            <person name="Retaux S."/>
            <person name="Rohner N."/>
            <person name="Searle S.M."/>
            <person name="Stahl B.A."/>
            <person name="Tabin C."/>
            <person name="Volff J.N."/>
            <person name="Yoshizawa M."/>
            <person name="Warren W.C."/>
        </authorList>
    </citation>
    <scope>NUCLEOTIDE SEQUENCE [LARGE SCALE GENOMIC DNA]</scope>
    <source>
        <strain evidence="4">female</strain>
    </source>
</reference>
<dbReference type="Ensembl" id="ENSAMXT00000021709.2">
    <property type="protein sequence ID" value="ENSAMXP00000021709.2"/>
    <property type="gene ID" value="ENSAMXG00000021091.2"/>
</dbReference>